<proteinExistence type="predicted"/>
<evidence type="ECO:0000313" key="1">
    <source>
        <dbReference type="EMBL" id="MFD0961737.1"/>
    </source>
</evidence>
<dbReference type="EMBL" id="JBHTJZ010000065">
    <property type="protein sequence ID" value="MFD0961737.1"/>
    <property type="molecule type" value="Genomic_DNA"/>
</dbReference>
<reference evidence="2" key="1">
    <citation type="journal article" date="2019" name="Int. J. Syst. Evol. Microbiol.">
        <title>The Global Catalogue of Microorganisms (GCM) 10K type strain sequencing project: providing services to taxonomists for standard genome sequencing and annotation.</title>
        <authorList>
            <consortium name="The Broad Institute Genomics Platform"/>
            <consortium name="The Broad Institute Genome Sequencing Center for Infectious Disease"/>
            <person name="Wu L."/>
            <person name="Ma J."/>
        </authorList>
    </citation>
    <scope>NUCLEOTIDE SEQUENCE [LARGE SCALE GENOMIC DNA]</scope>
    <source>
        <strain evidence="2">CCUG 59129</strain>
    </source>
</reference>
<evidence type="ECO:0000313" key="2">
    <source>
        <dbReference type="Proteomes" id="UP001596989"/>
    </source>
</evidence>
<dbReference type="Proteomes" id="UP001596989">
    <property type="component" value="Unassembled WGS sequence"/>
</dbReference>
<dbReference type="RefSeq" id="WP_377567598.1">
    <property type="nucleotide sequence ID" value="NZ_JBHTJZ010000065.1"/>
</dbReference>
<comment type="caution">
    <text evidence="1">The sequence shown here is derived from an EMBL/GenBank/DDBJ whole genome shotgun (WGS) entry which is preliminary data.</text>
</comment>
<organism evidence="1 2">
    <name type="scientific">Paenibacillus chungangensis</name>
    <dbReference type="NCBI Taxonomy" id="696535"/>
    <lineage>
        <taxon>Bacteria</taxon>
        <taxon>Bacillati</taxon>
        <taxon>Bacillota</taxon>
        <taxon>Bacilli</taxon>
        <taxon>Bacillales</taxon>
        <taxon>Paenibacillaceae</taxon>
        <taxon>Paenibacillus</taxon>
    </lineage>
</organism>
<sequence length="133" mass="14272">MRLSPSYCEGEITVEVAVSSSSGSHSLNGEIAFAKMLEQLLVAIRKKYPFGIGSMLHVSERSWSTPVQILEPEPGSRFIGGNGAWLATEDGTLAGIGCWTLAGHRLLSRVSLWDKGGVALRFLIEGAIEAANR</sequence>
<gene>
    <name evidence="1" type="ORF">ACFQ2I_20540</name>
</gene>
<name>A0ABW3HW39_9BACL</name>
<protein>
    <submittedName>
        <fullName evidence="1">Uncharacterized protein</fullName>
    </submittedName>
</protein>
<accession>A0ABW3HW39</accession>
<keyword evidence="2" id="KW-1185">Reference proteome</keyword>